<dbReference type="Proteomes" id="UP001151760">
    <property type="component" value="Unassembled WGS sequence"/>
</dbReference>
<comment type="caution">
    <text evidence="1">The sequence shown here is derived from an EMBL/GenBank/DDBJ whole genome shotgun (WGS) entry which is preliminary data.</text>
</comment>
<evidence type="ECO:0008006" key="3">
    <source>
        <dbReference type="Google" id="ProtNLM"/>
    </source>
</evidence>
<accession>A0ABQ4Z705</accession>
<keyword evidence="2" id="KW-1185">Reference proteome</keyword>
<evidence type="ECO:0000313" key="1">
    <source>
        <dbReference type="EMBL" id="GJS85959.1"/>
    </source>
</evidence>
<reference evidence="1" key="1">
    <citation type="journal article" date="2022" name="Int. J. Mol. Sci.">
        <title>Draft Genome of Tanacetum Coccineum: Genomic Comparison of Closely Related Tanacetum-Family Plants.</title>
        <authorList>
            <person name="Yamashiro T."/>
            <person name="Shiraishi A."/>
            <person name="Nakayama K."/>
            <person name="Satake H."/>
        </authorList>
    </citation>
    <scope>NUCLEOTIDE SEQUENCE</scope>
</reference>
<dbReference type="EMBL" id="BQNB010011088">
    <property type="protein sequence ID" value="GJS85959.1"/>
    <property type="molecule type" value="Genomic_DNA"/>
</dbReference>
<sequence>MTTLAEHMIVAGADNCPPMLEKSMYDSWQSRMLLYIKGKEHGRMVHDSVLNGPLDWGTIKANGVTRTKTYEELSEKEKLQADCDLKATNIVFQFLPSDVYSLVNHHNVAKEIWDRVRIRRIGSSIHRGYLWYLVKFRLRYVVSSLLDTAYR</sequence>
<reference evidence="1" key="2">
    <citation type="submission" date="2022-01" db="EMBL/GenBank/DDBJ databases">
        <authorList>
            <person name="Yamashiro T."/>
            <person name="Shiraishi A."/>
            <person name="Satake H."/>
            <person name="Nakayama K."/>
        </authorList>
    </citation>
    <scope>NUCLEOTIDE SEQUENCE</scope>
</reference>
<protein>
    <recommendedName>
        <fullName evidence="3">Integrase, catalytic region, zinc finger, CCHC-type, peptidase aspartic, catalytic</fullName>
    </recommendedName>
</protein>
<organism evidence="1 2">
    <name type="scientific">Tanacetum coccineum</name>
    <dbReference type="NCBI Taxonomy" id="301880"/>
    <lineage>
        <taxon>Eukaryota</taxon>
        <taxon>Viridiplantae</taxon>
        <taxon>Streptophyta</taxon>
        <taxon>Embryophyta</taxon>
        <taxon>Tracheophyta</taxon>
        <taxon>Spermatophyta</taxon>
        <taxon>Magnoliopsida</taxon>
        <taxon>eudicotyledons</taxon>
        <taxon>Gunneridae</taxon>
        <taxon>Pentapetalae</taxon>
        <taxon>asterids</taxon>
        <taxon>campanulids</taxon>
        <taxon>Asterales</taxon>
        <taxon>Asteraceae</taxon>
        <taxon>Asteroideae</taxon>
        <taxon>Anthemideae</taxon>
        <taxon>Anthemidinae</taxon>
        <taxon>Tanacetum</taxon>
    </lineage>
</organism>
<evidence type="ECO:0000313" key="2">
    <source>
        <dbReference type="Proteomes" id="UP001151760"/>
    </source>
</evidence>
<name>A0ABQ4Z705_9ASTR</name>
<proteinExistence type="predicted"/>
<gene>
    <name evidence="1" type="ORF">Tco_0752500</name>
</gene>